<sequence length="85" mass="9955">MKGRPQPRALQLALRRPLPVRRLSQLRNALREQLRNRAPSLLRELVHRRSRQLRERVHVPPLPGPYRPSPTRRAVCDLVDAGVWC</sequence>
<accession>A0A5C4LXM3</accession>
<comment type="caution">
    <text evidence="1">The sequence shown here is derived from an EMBL/GenBank/DDBJ whole genome shotgun (WGS) entry which is preliminary data.</text>
</comment>
<dbReference type="Proteomes" id="UP000306740">
    <property type="component" value="Unassembled WGS sequence"/>
</dbReference>
<gene>
    <name evidence="1" type="ORF">FHE65_36290</name>
</gene>
<dbReference type="RefSeq" id="WP_139107569.1">
    <property type="nucleotide sequence ID" value="NZ_VDFR01000285.1"/>
</dbReference>
<dbReference type="EMBL" id="VDFR01000285">
    <property type="protein sequence ID" value="TNC21767.1"/>
    <property type="molecule type" value="Genomic_DNA"/>
</dbReference>
<name>A0A5C4LXM3_9ACTN</name>
<dbReference type="AlphaFoldDB" id="A0A5C4LXM3"/>
<proteinExistence type="predicted"/>
<reference evidence="1 2" key="1">
    <citation type="submission" date="2019-05" db="EMBL/GenBank/DDBJ databases">
        <title>Mumia sp. nov., isolated from the intestinal contents of plateau pika (Ochotona curzoniae) in the Qinghai-Tibet plateau of China.</title>
        <authorList>
            <person name="Tian Z."/>
        </authorList>
    </citation>
    <scope>NUCLEOTIDE SEQUENCE [LARGE SCALE GENOMIC DNA]</scope>
    <source>
        <strain evidence="2">527</strain>
    </source>
</reference>
<evidence type="ECO:0000313" key="2">
    <source>
        <dbReference type="Proteomes" id="UP000306740"/>
    </source>
</evidence>
<evidence type="ECO:0000313" key="1">
    <source>
        <dbReference type="EMBL" id="TNC21767.1"/>
    </source>
</evidence>
<organism evidence="1 2">
    <name type="scientific">Mumia zhuanghuii</name>
    <dbReference type="NCBI Taxonomy" id="2585211"/>
    <lineage>
        <taxon>Bacteria</taxon>
        <taxon>Bacillati</taxon>
        <taxon>Actinomycetota</taxon>
        <taxon>Actinomycetes</taxon>
        <taxon>Propionibacteriales</taxon>
        <taxon>Nocardioidaceae</taxon>
        <taxon>Mumia</taxon>
    </lineage>
</organism>
<protein>
    <submittedName>
        <fullName evidence="1">Uncharacterized protein</fullName>
    </submittedName>
</protein>